<evidence type="ECO:0000256" key="2">
    <source>
        <dbReference type="ARBA" id="ARBA00023015"/>
    </source>
</evidence>
<dbReference type="InterPro" id="IPR000551">
    <property type="entry name" value="MerR-type_HTH_dom"/>
</dbReference>
<feature type="domain" description="HTH merR-type" evidence="5">
    <location>
        <begin position="3"/>
        <end position="72"/>
    </location>
</feature>
<proteinExistence type="predicted"/>
<comment type="caution">
    <text evidence="6">The sequence shown here is derived from an EMBL/GenBank/DDBJ whole genome shotgun (WGS) entry which is preliminary data.</text>
</comment>
<name>A0ABU5Q3X1_9BACT</name>
<accession>A0ABU5Q3X1</accession>
<dbReference type="PANTHER" id="PTHR30204:SF69">
    <property type="entry name" value="MERR-FAMILY TRANSCRIPTIONAL REGULATOR"/>
    <property type="match status" value="1"/>
</dbReference>
<keyword evidence="4" id="KW-0804">Transcription</keyword>
<evidence type="ECO:0000256" key="3">
    <source>
        <dbReference type="ARBA" id="ARBA00023125"/>
    </source>
</evidence>
<keyword evidence="1" id="KW-0678">Repressor</keyword>
<evidence type="ECO:0000313" key="7">
    <source>
        <dbReference type="Proteomes" id="UP001302949"/>
    </source>
</evidence>
<dbReference type="Gene3D" id="1.10.1660.10">
    <property type="match status" value="1"/>
</dbReference>
<reference evidence="6 7" key="1">
    <citation type="submission" date="2023-12" db="EMBL/GenBank/DDBJ databases">
        <title>Novel species of the genus Arcicella isolated from rivers.</title>
        <authorList>
            <person name="Lu H."/>
        </authorList>
    </citation>
    <scope>NUCLEOTIDE SEQUENCE [LARGE SCALE GENOMIC DNA]</scope>
    <source>
        <strain evidence="6 7">KCTC 23307</strain>
    </source>
</reference>
<dbReference type="InterPro" id="IPR009061">
    <property type="entry name" value="DNA-bd_dom_put_sf"/>
</dbReference>
<dbReference type="RefSeq" id="WP_323294711.1">
    <property type="nucleotide sequence ID" value="NZ_JAYFUM010000001.1"/>
</dbReference>
<dbReference type="Gene3D" id="1.10.1240.10">
    <property type="entry name" value="Methionine synthase domain"/>
    <property type="match status" value="1"/>
</dbReference>
<dbReference type="InterPro" id="IPR036724">
    <property type="entry name" value="Cobalamin-bd_sf"/>
</dbReference>
<dbReference type="PROSITE" id="PS50937">
    <property type="entry name" value="HTH_MERR_2"/>
    <property type="match status" value="1"/>
</dbReference>
<evidence type="ECO:0000256" key="4">
    <source>
        <dbReference type="ARBA" id="ARBA00023163"/>
    </source>
</evidence>
<dbReference type="SUPFAM" id="SSF52242">
    <property type="entry name" value="Cobalamin (vitamin B12)-binding domain"/>
    <property type="match status" value="1"/>
</dbReference>
<dbReference type="CDD" id="cd01104">
    <property type="entry name" value="HTH_MlrA-CarA"/>
    <property type="match status" value="1"/>
</dbReference>
<dbReference type="SUPFAM" id="SSF46955">
    <property type="entry name" value="Putative DNA-binding domain"/>
    <property type="match status" value="1"/>
</dbReference>
<dbReference type="PANTHER" id="PTHR30204">
    <property type="entry name" value="REDOX-CYCLING DRUG-SENSING TRANSCRIPTIONAL ACTIVATOR SOXR"/>
    <property type="match status" value="1"/>
</dbReference>
<evidence type="ECO:0000313" key="6">
    <source>
        <dbReference type="EMBL" id="MEA5137524.1"/>
    </source>
</evidence>
<protein>
    <submittedName>
        <fullName evidence="6">MerR family transcriptional regulator</fullName>
    </submittedName>
</protein>
<sequence length="292" mass="33706">MSSYSIKDLEHLSGIKAHTLRIWEQRYGILKPERTDTNIRTYDDTDLKLVLNISLLKDHGYKISEISKMNQDEMSKEVLLISEKQLNYPDQIHALTISMLDLDEERFEKIVSTNTLQFGFENMMINIIYPFLSRIGTLWITGSIGPAQEHFISNLIRQKLIVAIDGQLPSLKPNAKKYLLYLPEGEMHELSLLFSNYIIRSRQNKVIYLGQSLPFNELIFAYQAHKPDYILTIITSVPGQDEIQKYVYRLAKEFPDAKILLSGYQVIGQDIDCPDNVEILTQIQYLMDIALG</sequence>
<dbReference type="EMBL" id="JAYFUM010000001">
    <property type="protein sequence ID" value="MEA5137524.1"/>
    <property type="molecule type" value="Genomic_DNA"/>
</dbReference>
<dbReference type="InterPro" id="IPR003759">
    <property type="entry name" value="Cbl-bd_cap"/>
</dbReference>
<dbReference type="Pfam" id="PF02607">
    <property type="entry name" value="B12-binding_2"/>
    <property type="match status" value="1"/>
</dbReference>
<dbReference type="Gene3D" id="3.40.50.280">
    <property type="entry name" value="Cobalamin-binding domain"/>
    <property type="match status" value="1"/>
</dbReference>
<keyword evidence="3" id="KW-0238">DNA-binding</keyword>
<evidence type="ECO:0000256" key="1">
    <source>
        <dbReference type="ARBA" id="ARBA00022491"/>
    </source>
</evidence>
<gene>
    <name evidence="6" type="ORF">VB248_00170</name>
</gene>
<dbReference type="InterPro" id="IPR047057">
    <property type="entry name" value="MerR_fam"/>
</dbReference>
<organism evidence="6 7">
    <name type="scientific">Arcicella rigui</name>
    <dbReference type="NCBI Taxonomy" id="797020"/>
    <lineage>
        <taxon>Bacteria</taxon>
        <taxon>Pseudomonadati</taxon>
        <taxon>Bacteroidota</taxon>
        <taxon>Cytophagia</taxon>
        <taxon>Cytophagales</taxon>
        <taxon>Flectobacillaceae</taxon>
        <taxon>Arcicella</taxon>
    </lineage>
</organism>
<dbReference type="InterPro" id="IPR036594">
    <property type="entry name" value="Meth_synthase_dom"/>
</dbReference>
<dbReference type="Proteomes" id="UP001302949">
    <property type="component" value="Unassembled WGS sequence"/>
</dbReference>
<keyword evidence="7" id="KW-1185">Reference proteome</keyword>
<evidence type="ECO:0000259" key="5">
    <source>
        <dbReference type="PROSITE" id="PS50937"/>
    </source>
</evidence>
<dbReference type="SMART" id="SM00422">
    <property type="entry name" value="HTH_MERR"/>
    <property type="match status" value="1"/>
</dbReference>
<dbReference type="Pfam" id="PF13411">
    <property type="entry name" value="MerR_1"/>
    <property type="match status" value="1"/>
</dbReference>
<keyword evidence="2" id="KW-0805">Transcription regulation</keyword>